<dbReference type="AlphaFoldDB" id="A0A4R4U800"/>
<dbReference type="EMBL" id="SMKO01000266">
    <property type="protein sequence ID" value="TDC87587.1"/>
    <property type="molecule type" value="Genomic_DNA"/>
</dbReference>
<dbReference type="RefSeq" id="WP_132606213.1">
    <property type="nucleotide sequence ID" value="NZ_SMKO01000266.1"/>
</dbReference>
<name>A0A4R4U800_9ACTN</name>
<feature type="region of interest" description="Disordered" evidence="1">
    <location>
        <begin position="57"/>
        <end position="79"/>
    </location>
</feature>
<protein>
    <submittedName>
        <fullName evidence="2">Uncharacterized protein</fullName>
    </submittedName>
</protein>
<keyword evidence="3" id="KW-1185">Reference proteome</keyword>
<evidence type="ECO:0000256" key="1">
    <source>
        <dbReference type="SAM" id="MobiDB-lite"/>
    </source>
</evidence>
<feature type="compositionally biased region" description="Pro residues" evidence="1">
    <location>
        <begin position="62"/>
        <end position="72"/>
    </location>
</feature>
<proteinExistence type="predicted"/>
<organism evidence="2 3">
    <name type="scientific">Nonomuraea deserti</name>
    <dbReference type="NCBI Taxonomy" id="1848322"/>
    <lineage>
        <taxon>Bacteria</taxon>
        <taxon>Bacillati</taxon>
        <taxon>Actinomycetota</taxon>
        <taxon>Actinomycetes</taxon>
        <taxon>Streptosporangiales</taxon>
        <taxon>Streptosporangiaceae</taxon>
        <taxon>Nonomuraea</taxon>
    </lineage>
</organism>
<sequence>MLEELVAEGYLVANKTSARGGRNRPLLGDILTDIGRADEELPAATGYDPYDVAELLPAEPGVKPPNPEPGPGPAEQVEPPTVWGVVVTCTSEAEQVELLERLSEEGHSVRALM</sequence>
<dbReference type="Proteomes" id="UP000295258">
    <property type="component" value="Unassembled WGS sequence"/>
</dbReference>
<evidence type="ECO:0000313" key="3">
    <source>
        <dbReference type="Proteomes" id="UP000295258"/>
    </source>
</evidence>
<accession>A0A4R4U800</accession>
<reference evidence="2 3" key="1">
    <citation type="submission" date="2019-03" db="EMBL/GenBank/DDBJ databases">
        <title>Draft genome sequences of novel Actinobacteria.</title>
        <authorList>
            <person name="Sahin N."/>
            <person name="Ay H."/>
            <person name="Saygin H."/>
        </authorList>
    </citation>
    <scope>NUCLEOTIDE SEQUENCE [LARGE SCALE GENOMIC DNA]</scope>
    <source>
        <strain evidence="2 3">KC310</strain>
    </source>
</reference>
<comment type="caution">
    <text evidence="2">The sequence shown here is derived from an EMBL/GenBank/DDBJ whole genome shotgun (WGS) entry which is preliminary data.</text>
</comment>
<gene>
    <name evidence="2" type="ORF">E1292_46560</name>
</gene>
<evidence type="ECO:0000313" key="2">
    <source>
        <dbReference type="EMBL" id="TDC87587.1"/>
    </source>
</evidence>